<organism evidence="3 4">
    <name type="scientific">Rugosibacter aromaticivorans</name>
    <dbReference type="NCBI Taxonomy" id="1565605"/>
    <lineage>
        <taxon>Bacteria</taxon>
        <taxon>Pseudomonadati</taxon>
        <taxon>Pseudomonadota</taxon>
        <taxon>Betaproteobacteria</taxon>
        <taxon>Nitrosomonadales</taxon>
        <taxon>Sterolibacteriaceae</taxon>
        <taxon>Rugosibacter</taxon>
    </lineage>
</organism>
<dbReference type="HOGENOM" id="CLU_009583_2_0_4"/>
<feature type="domain" description="Glycosyl transferase family 1" evidence="1">
    <location>
        <begin position="192"/>
        <end position="355"/>
    </location>
</feature>
<evidence type="ECO:0000259" key="2">
    <source>
        <dbReference type="Pfam" id="PF13439"/>
    </source>
</evidence>
<dbReference type="EMBL" id="CP010554">
    <property type="protein sequence ID" value="AJP48463.1"/>
    <property type="molecule type" value="Genomic_DNA"/>
</dbReference>
<dbReference type="InterPro" id="IPR001296">
    <property type="entry name" value="Glyco_trans_1"/>
</dbReference>
<reference evidence="3 4" key="1">
    <citation type="journal article" date="2015" name="Genome Announc.">
        <title>Complete Genome Sequence of a Novel Bacterium within the Family Rhodocyclaceae That Degrades Polycyclic Aromatic Hydrocarbons.</title>
        <authorList>
            <person name="Singleton D.R."/>
            <person name="Dickey A.N."/>
            <person name="Scholl E.H."/>
            <person name="Wright F.A."/>
            <person name="Aitken M.D."/>
        </authorList>
    </citation>
    <scope>NUCLEOTIDE SEQUENCE [LARGE SCALE GENOMIC DNA]</scope>
    <source>
        <strain evidence="4">PG1-Ca6</strain>
    </source>
</reference>
<dbReference type="STRING" id="1565605.PG1C_08340"/>
<dbReference type="AlphaFoldDB" id="A0A0C5J9L7"/>
<evidence type="ECO:0000259" key="1">
    <source>
        <dbReference type="Pfam" id="PF00534"/>
    </source>
</evidence>
<dbReference type="KEGG" id="rbu:PG1C_08340"/>
<dbReference type="Pfam" id="PF00534">
    <property type="entry name" value="Glycos_transf_1"/>
    <property type="match status" value="1"/>
</dbReference>
<dbReference type="Proteomes" id="UP000061603">
    <property type="component" value="Chromosome"/>
</dbReference>
<keyword evidence="3" id="KW-0808">Transferase</keyword>
<protein>
    <submittedName>
        <fullName evidence="3">Glycosyl transferase family 1</fullName>
    </submittedName>
</protein>
<feature type="domain" description="Glycosyltransferase subfamily 4-like N-terminal" evidence="2">
    <location>
        <begin position="14"/>
        <end position="183"/>
    </location>
</feature>
<sequence>MHVLMLSDVYFPRINGVSTSMQTFRHALGAHGIRLTIAAPEYPGHIETDGVVRIASRQVPLDPEDRLMTRAGLKAFSRRVASADFSLIHVQTPFAAHYAGIKLARRQGVPVIATYHTHFEEYLFHYLPIVPRRALRGLARHTARGQCNALDGLVVPSQPMAQTLRDYGIITPLHVIPTGLPTSQFIRGDGQRFRAAHGIGAERKIALFVGRAAFEKNIGFLLEVAAHARQQQPNLLLVIAGEGPALESLQRKTSQLGINDHVRFVGYLPRESGLRDCYAAADVFTFASRTETQGLVLLEAMAVGLPVLALPALGAAEIIAPQRGAVVAVDAPGAFADQLVALLDQPARLATLSREGITFAREWDAATQGKRLASLYRDIVVRFRSNTAPLPVTTA</sequence>
<dbReference type="InterPro" id="IPR028098">
    <property type="entry name" value="Glyco_trans_4-like_N"/>
</dbReference>
<dbReference type="RefSeq" id="WP_202634391.1">
    <property type="nucleotide sequence ID" value="NZ_CP010554.1"/>
</dbReference>
<dbReference type="SUPFAM" id="SSF53756">
    <property type="entry name" value="UDP-Glycosyltransferase/glycogen phosphorylase"/>
    <property type="match status" value="1"/>
</dbReference>
<dbReference type="PANTHER" id="PTHR45947:SF3">
    <property type="entry name" value="SULFOQUINOVOSYL TRANSFERASE SQD2"/>
    <property type="match status" value="1"/>
</dbReference>
<dbReference type="Pfam" id="PF13439">
    <property type="entry name" value="Glyco_transf_4"/>
    <property type="match status" value="1"/>
</dbReference>
<dbReference type="Gene3D" id="3.40.50.2000">
    <property type="entry name" value="Glycogen Phosphorylase B"/>
    <property type="match status" value="2"/>
</dbReference>
<gene>
    <name evidence="3" type="ORF">PG1C_08340</name>
</gene>
<dbReference type="InterPro" id="IPR050194">
    <property type="entry name" value="Glycosyltransferase_grp1"/>
</dbReference>
<proteinExistence type="predicted"/>
<keyword evidence="4" id="KW-1185">Reference proteome</keyword>
<evidence type="ECO:0000313" key="3">
    <source>
        <dbReference type="EMBL" id="AJP48463.1"/>
    </source>
</evidence>
<accession>A0A0C5J9L7</accession>
<dbReference type="GO" id="GO:0016757">
    <property type="term" value="F:glycosyltransferase activity"/>
    <property type="evidence" value="ECO:0007669"/>
    <property type="project" value="InterPro"/>
</dbReference>
<evidence type="ECO:0000313" key="4">
    <source>
        <dbReference type="Proteomes" id="UP000061603"/>
    </source>
</evidence>
<name>A0A0C5J9L7_9PROT</name>
<dbReference type="PANTHER" id="PTHR45947">
    <property type="entry name" value="SULFOQUINOVOSYL TRANSFERASE SQD2"/>
    <property type="match status" value="1"/>
</dbReference>